<comment type="caution">
    <text evidence="2">The sequence shown here is derived from an EMBL/GenBank/DDBJ whole genome shotgun (WGS) entry which is preliminary data.</text>
</comment>
<evidence type="ECO:0000313" key="3">
    <source>
        <dbReference type="Proteomes" id="UP001303760"/>
    </source>
</evidence>
<evidence type="ECO:0000256" key="1">
    <source>
        <dbReference type="SAM" id="MobiDB-lite"/>
    </source>
</evidence>
<reference evidence="2" key="2">
    <citation type="submission" date="2023-05" db="EMBL/GenBank/DDBJ databases">
        <authorList>
            <consortium name="Lawrence Berkeley National Laboratory"/>
            <person name="Steindorff A."/>
            <person name="Hensen N."/>
            <person name="Bonometti L."/>
            <person name="Westerberg I."/>
            <person name="Brannstrom I.O."/>
            <person name="Guillou S."/>
            <person name="Cros-Aarteil S."/>
            <person name="Calhoun S."/>
            <person name="Haridas S."/>
            <person name="Kuo A."/>
            <person name="Mondo S."/>
            <person name="Pangilinan J."/>
            <person name="Riley R."/>
            <person name="Labutti K."/>
            <person name="Andreopoulos B."/>
            <person name="Lipzen A."/>
            <person name="Chen C."/>
            <person name="Yanf M."/>
            <person name="Daum C."/>
            <person name="Ng V."/>
            <person name="Clum A."/>
            <person name="Ohm R."/>
            <person name="Martin F."/>
            <person name="Silar P."/>
            <person name="Natvig D."/>
            <person name="Lalanne C."/>
            <person name="Gautier V."/>
            <person name="Ament-Velasquez S.L."/>
            <person name="Kruys A."/>
            <person name="Hutchinson M.I."/>
            <person name="Powell A.J."/>
            <person name="Barry K."/>
            <person name="Miller A.N."/>
            <person name="Grigoriev I.V."/>
            <person name="Debuchy R."/>
            <person name="Gladieux P."/>
            <person name="Thoren M.H."/>
            <person name="Johannesson H."/>
        </authorList>
    </citation>
    <scope>NUCLEOTIDE SEQUENCE</scope>
    <source>
        <strain evidence="2">CBS 532.94</strain>
    </source>
</reference>
<dbReference type="AlphaFoldDB" id="A0AAN7C8V9"/>
<proteinExistence type="predicted"/>
<organism evidence="2 3">
    <name type="scientific">Achaetomium macrosporum</name>
    <dbReference type="NCBI Taxonomy" id="79813"/>
    <lineage>
        <taxon>Eukaryota</taxon>
        <taxon>Fungi</taxon>
        <taxon>Dikarya</taxon>
        <taxon>Ascomycota</taxon>
        <taxon>Pezizomycotina</taxon>
        <taxon>Sordariomycetes</taxon>
        <taxon>Sordariomycetidae</taxon>
        <taxon>Sordariales</taxon>
        <taxon>Chaetomiaceae</taxon>
        <taxon>Achaetomium</taxon>
    </lineage>
</organism>
<accession>A0AAN7C8V9</accession>
<gene>
    <name evidence="2" type="ORF">C8A03DRAFT_34700</name>
</gene>
<feature type="region of interest" description="Disordered" evidence="1">
    <location>
        <begin position="49"/>
        <end position="101"/>
    </location>
</feature>
<dbReference type="Proteomes" id="UP001303760">
    <property type="component" value="Unassembled WGS sequence"/>
</dbReference>
<dbReference type="EMBL" id="MU860142">
    <property type="protein sequence ID" value="KAK4237370.1"/>
    <property type="molecule type" value="Genomic_DNA"/>
</dbReference>
<reference evidence="2" key="1">
    <citation type="journal article" date="2023" name="Mol. Phylogenet. Evol.">
        <title>Genome-scale phylogeny and comparative genomics of the fungal order Sordariales.</title>
        <authorList>
            <person name="Hensen N."/>
            <person name="Bonometti L."/>
            <person name="Westerberg I."/>
            <person name="Brannstrom I.O."/>
            <person name="Guillou S."/>
            <person name="Cros-Aarteil S."/>
            <person name="Calhoun S."/>
            <person name="Haridas S."/>
            <person name="Kuo A."/>
            <person name="Mondo S."/>
            <person name="Pangilinan J."/>
            <person name="Riley R."/>
            <person name="LaButti K."/>
            <person name="Andreopoulos B."/>
            <person name="Lipzen A."/>
            <person name="Chen C."/>
            <person name="Yan M."/>
            <person name="Daum C."/>
            <person name="Ng V."/>
            <person name="Clum A."/>
            <person name="Steindorff A."/>
            <person name="Ohm R.A."/>
            <person name="Martin F."/>
            <person name="Silar P."/>
            <person name="Natvig D.O."/>
            <person name="Lalanne C."/>
            <person name="Gautier V."/>
            <person name="Ament-Velasquez S.L."/>
            <person name="Kruys A."/>
            <person name="Hutchinson M.I."/>
            <person name="Powell A.J."/>
            <person name="Barry K."/>
            <person name="Miller A.N."/>
            <person name="Grigoriev I.V."/>
            <person name="Debuchy R."/>
            <person name="Gladieux P."/>
            <person name="Hiltunen Thoren M."/>
            <person name="Johannesson H."/>
        </authorList>
    </citation>
    <scope>NUCLEOTIDE SEQUENCE</scope>
    <source>
        <strain evidence="2">CBS 532.94</strain>
    </source>
</reference>
<name>A0AAN7C8V9_9PEZI</name>
<evidence type="ECO:0000313" key="2">
    <source>
        <dbReference type="EMBL" id="KAK4237370.1"/>
    </source>
</evidence>
<protein>
    <submittedName>
        <fullName evidence="2">Uncharacterized protein</fullName>
    </submittedName>
</protein>
<sequence length="288" mass="31178">MDTQLHPLFLSPALPSDLLQFIINRCTYPTTLIICSNRSDFQDSLTEDLIHQQQHQQQEEHAQQNLQHPSTEPPPDNVAQQASDPAANPEPQPALQPQQHKPHALLTCPLSQLAVTRHIRTVFIPTVSHLRAFLSVFSLKGDVPAVPTPPGKGRRKGKGKGKGKGDGRLPLLVVYNFLSLHRDTSEWSVQGLGSSAAVLVEAGRRAGLGVVVVEGAVVGSGQGAGEGDRGMEGLLGERVPVLSGVGRRTRSDLEGSGWAGKTVHVGRVLGRWFRFRRGQWNAEEGHTG</sequence>
<keyword evidence="3" id="KW-1185">Reference proteome</keyword>